<protein>
    <recommendedName>
        <fullName evidence="1">SAP domain-containing protein</fullName>
    </recommendedName>
</protein>
<dbReference type="Pfam" id="PF02037">
    <property type="entry name" value="SAP"/>
    <property type="match status" value="1"/>
</dbReference>
<accession>A0A6C0DJN3</accession>
<dbReference type="InterPro" id="IPR003034">
    <property type="entry name" value="SAP_dom"/>
</dbReference>
<sequence>MSNNQFNIQLILSNLINDVNAITIPNTTESMMNELSIIDMSINNILKQYENNNNSKTNESNTKSKKTKCKSLELSEYNYANKEIPIKEYKLDELKKAAKKYKLLISGNKTALINRLQMHFKQIKNAIILQKNYRRWIVNATYALRGPAFKNRKLCVNDTDFVTMEPLDEIPNENFFSYMDTKQFIYGFNITSIIQMIRSKGKFNNPYNREELDKKTLKDIKKLYRLCFIVYPDFKNENESVRTSQNNMNNNNIENGNNNNSLNRHYTNEFRHHNDLITNRYSNLIHGIKEKLRIIREKTIEQRITELFIEFDHLGNYTNRNWFSTLDSTQYIRLYRCILDIWNSRGQLSYSVKSKICLLGSPFTEIIPRTFFTNDSISYERIQNGCLTIFENLVYTGIDEEHRKLGAFHALTSLTVVSRDARQAMPWLYESVVF</sequence>
<dbReference type="EMBL" id="MN739631">
    <property type="protein sequence ID" value="QHT17148.1"/>
    <property type="molecule type" value="Genomic_DNA"/>
</dbReference>
<dbReference type="InterPro" id="IPR036361">
    <property type="entry name" value="SAP_dom_sf"/>
</dbReference>
<reference evidence="2" key="1">
    <citation type="journal article" date="2020" name="Nature">
        <title>Giant virus diversity and host interactions through global metagenomics.</title>
        <authorList>
            <person name="Schulz F."/>
            <person name="Roux S."/>
            <person name="Paez-Espino D."/>
            <person name="Jungbluth S."/>
            <person name="Walsh D.A."/>
            <person name="Denef V.J."/>
            <person name="McMahon K.D."/>
            <person name="Konstantinidis K.T."/>
            <person name="Eloe-Fadrosh E.A."/>
            <person name="Kyrpides N.C."/>
            <person name="Woyke T."/>
        </authorList>
    </citation>
    <scope>NUCLEOTIDE SEQUENCE</scope>
    <source>
        <strain evidence="2">GVMAG-M-3300023174-24</strain>
    </source>
</reference>
<evidence type="ECO:0000313" key="2">
    <source>
        <dbReference type="EMBL" id="QHT17148.1"/>
    </source>
</evidence>
<dbReference type="AlphaFoldDB" id="A0A6C0DJN3"/>
<proteinExistence type="predicted"/>
<feature type="domain" description="SAP" evidence="1">
    <location>
        <begin position="87"/>
        <end position="121"/>
    </location>
</feature>
<organism evidence="2">
    <name type="scientific">viral metagenome</name>
    <dbReference type="NCBI Taxonomy" id="1070528"/>
    <lineage>
        <taxon>unclassified sequences</taxon>
        <taxon>metagenomes</taxon>
        <taxon>organismal metagenomes</taxon>
    </lineage>
</organism>
<dbReference type="Gene3D" id="1.10.720.30">
    <property type="entry name" value="SAP domain"/>
    <property type="match status" value="1"/>
</dbReference>
<name>A0A6C0DJN3_9ZZZZ</name>
<evidence type="ECO:0000259" key="1">
    <source>
        <dbReference type="Pfam" id="PF02037"/>
    </source>
</evidence>